<feature type="site" description="Important for substrate specificity" evidence="3">
    <location>
        <position position="13"/>
    </location>
</feature>
<name>A0A0A5G4L2_9BACI</name>
<dbReference type="AlphaFoldDB" id="A0A0A5G4L2"/>
<dbReference type="STRING" id="1385511.GCA_000425225_02380"/>
<dbReference type="InterPro" id="IPR003697">
    <property type="entry name" value="Maf-like"/>
</dbReference>
<sequence>MNNQLILASSSPRRRELLNQVNIQHIVRKQDVDESNVPFYNPRTYVQTLAERKGRSIGFESDQEVILSADTIVCYEDKVLEKPNTREEAFQMLRSLSGQKHQVYTGVMLRSPEQEMFIVDRTTVEFWPLSKEDIELYLDTGDSFDKAGGYGIQTEGAMLVKQISGDYNTVVGLPLSRVVRSLRTFGIYPSISEMK</sequence>
<evidence type="ECO:0000313" key="5">
    <source>
        <dbReference type="Proteomes" id="UP000030403"/>
    </source>
</evidence>
<proteinExistence type="inferred from homology"/>
<evidence type="ECO:0000313" key="4">
    <source>
        <dbReference type="EMBL" id="KGX88046.1"/>
    </source>
</evidence>
<dbReference type="CDD" id="cd00555">
    <property type="entry name" value="Maf"/>
    <property type="match status" value="1"/>
</dbReference>
<keyword evidence="3" id="KW-0963">Cytoplasm</keyword>
<keyword evidence="5" id="KW-1185">Reference proteome</keyword>
<comment type="subcellular location">
    <subcellularLocation>
        <location evidence="3">Cytoplasm</location>
    </subcellularLocation>
</comment>
<keyword evidence="2 3" id="KW-0378">Hydrolase</keyword>
<dbReference type="Proteomes" id="UP000030403">
    <property type="component" value="Unassembled WGS sequence"/>
</dbReference>
<comment type="catalytic activity">
    <reaction evidence="3">
        <text>UTP + H2O = UMP + diphosphate + H(+)</text>
        <dbReference type="Rhea" id="RHEA:29395"/>
        <dbReference type="ChEBI" id="CHEBI:15377"/>
        <dbReference type="ChEBI" id="CHEBI:15378"/>
        <dbReference type="ChEBI" id="CHEBI:33019"/>
        <dbReference type="ChEBI" id="CHEBI:46398"/>
        <dbReference type="ChEBI" id="CHEBI:57865"/>
        <dbReference type="EC" id="3.6.1.9"/>
    </reaction>
</comment>
<accession>A0A0A5G4L2</accession>
<dbReference type="GO" id="GO:0009117">
    <property type="term" value="P:nucleotide metabolic process"/>
    <property type="evidence" value="ECO:0007669"/>
    <property type="project" value="UniProtKB-KW"/>
</dbReference>
<dbReference type="EMBL" id="AVPF01000021">
    <property type="protein sequence ID" value="KGX88046.1"/>
    <property type="molecule type" value="Genomic_DNA"/>
</dbReference>
<comment type="function">
    <text evidence="3">Nucleoside triphosphate pyrophosphatase that hydrolyzes dTTP and UTP. May have a dual role in cell division arrest and in preventing the incorporation of modified nucleotides into cellular nucleic acids.</text>
</comment>
<dbReference type="Pfam" id="PF02545">
    <property type="entry name" value="Maf"/>
    <property type="match status" value="1"/>
</dbReference>
<dbReference type="InterPro" id="IPR029001">
    <property type="entry name" value="ITPase-like_fam"/>
</dbReference>
<evidence type="ECO:0000256" key="1">
    <source>
        <dbReference type="ARBA" id="ARBA00001968"/>
    </source>
</evidence>
<dbReference type="GO" id="GO:0036221">
    <property type="term" value="F:UTP diphosphatase activity"/>
    <property type="evidence" value="ECO:0007669"/>
    <property type="project" value="RHEA"/>
</dbReference>
<feature type="active site" description="Proton acceptor" evidence="3">
    <location>
        <position position="70"/>
    </location>
</feature>
<protein>
    <recommendedName>
        <fullName evidence="3">dTTP/UTP pyrophosphatase</fullName>
        <shortName evidence="3">dTTPase/UTPase</shortName>
        <ecNumber evidence="3">3.6.1.9</ecNumber>
    </recommendedName>
    <alternativeName>
        <fullName evidence="3">Nucleoside triphosphate pyrophosphatase</fullName>
    </alternativeName>
    <alternativeName>
        <fullName evidence="3">Nucleotide pyrophosphatase</fullName>
        <shortName evidence="3">Nucleotide PPase</shortName>
    </alternativeName>
</protein>
<feature type="site" description="Important for substrate specificity" evidence="3">
    <location>
        <position position="71"/>
    </location>
</feature>
<dbReference type="PANTHER" id="PTHR43213">
    <property type="entry name" value="BIFUNCTIONAL DTTP/UTP PYROPHOSPHATASE/METHYLTRANSFERASE PROTEIN-RELATED"/>
    <property type="match status" value="1"/>
</dbReference>
<comment type="caution">
    <text evidence="4">The sequence shown here is derived from an EMBL/GenBank/DDBJ whole genome shotgun (WGS) entry which is preliminary data.</text>
</comment>
<keyword evidence="3" id="KW-0546">Nucleotide metabolism</keyword>
<dbReference type="EC" id="3.6.1.9" evidence="3"/>
<dbReference type="GO" id="GO:0036218">
    <property type="term" value="F:dTTP diphosphatase activity"/>
    <property type="evidence" value="ECO:0007669"/>
    <property type="project" value="RHEA"/>
</dbReference>
<evidence type="ECO:0000256" key="3">
    <source>
        <dbReference type="HAMAP-Rule" id="MF_00528"/>
    </source>
</evidence>
<dbReference type="HAMAP" id="MF_00528">
    <property type="entry name" value="Maf"/>
    <property type="match status" value="1"/>
</dbReference>
<gene>
    <name evidence="4" type="ORF">N783_08780</name>
</gene>
<dbReference type="NCBIfam" id="TIGR00172">
    <property type="entry name" value="maf"/>
    <property type="match status" value="1"/>
</dbReference>
<dbReference type="GO" id="GO:0005737">
    <property type="term" value="C:cytoplasm"/>
    <property type="evidence" value="ECO:0007669"/>
    <property type="project" value="UniProtKB-SubCell"/>
</dbReference>
<feature type="site" description="Important for substrate specificity" evidence="3">
    <location>
        <position position="153"/>
    </location>
</feature>
<organism evidence="4 5">
    <name type="scientific">Pontibacillus marinus BH030004 = DSM 16465</name>
    <dbReference type="NCBI Taxonomy" id="1385511"/>
    <lineage>
        <taxon>Bacteria</taxon>
        <taxon>Bacillati</taxon>
        <taxon>Bacillota</taxon>
        <taxon>Bacilli</taxon>
        <taxon>Bacillales</taxon>
        <taxon>Bacillaceae</taxon>
        <taxon>Pontibacillus</taxon>
    </lineage>
</organism>
<dbReference type="PIRSF" id="PIRSF006305">
    <property type="entry name" value="Maf"/>
    <property type="match status" value="1"/>
</dbReference>
<dbReference type="SUPFAM" id="SSF52972">
    <property type="entry name" value="ITPase-like"/>
    <property type="match status" value="1"/>
</dbReference>
<comment type="similarity">
    <text evidence="3">Belongs to the Maf family. YhdE subfamily.</text>
</comment>
<dbReference type="PANTHER" id="PTHR43213:SF5">
    <property type="entry name" value="BIFUNCTIONAL DTTP_UTP PYROPHOSPHATASE_METHYLTRANSFERASE PROTEIN-RELATED"/>
    <property type="match status" value="1"/>
</dbReference>
<comment type="caution">
    <text evidence="3">Lacks conserved residue(s) required for the propagation of feature annotation.</text>
</comment>
<reference evidence="4 5" key="1">
    <citation type="submission" date="2013-08" db="EMBL/GenBank/DDBJ databases">
        <authorList>
            <person name="Huang J."/>
            <person name="Wang G."/>
        </authorList>
    </citation>
    <scope>NUCLEOTIDE SEQUENCE [LARGE SCALE GENOMIC DNA]</scope>
    <source>
        <strain evidence="4 5">BH030004</strain>
    </source>
</reference>
<comment type="cofactor">
    <cofactor evidence="1 3">
        <name>a divalent metal cation</name>
        <dbReference type="ChEBI" id="CHEBI:60240"/>
    </cofactor>
</comment>
<comment type="catalytic activity">
    <reaction evidence="3">
        <text>dTTP + H2O = dTMP + diphosphate + H(+)</text>
        <dbReference type="Rhea" id="RHEA:28534"/>
        <dbReference type="ChEBI" id="CHEBI:15377"/>
        <dbReference type="ChEBI" id="CHEBI:15378"/>
        <dbReference type="ChEBI" id="CHEBI:33019"/>
        <dbReference type="ChEBI" id="CHEBI:37568"/>
        <dbReference type="ChEBI" id="CHEBI:63528"/>
        <dbReference type="EC" id="3.6.1.9"/>
    </reaction>
</comment>
<dbReference type="RefSeq" id="WP_027448835.1">
    <property type="nucleotide sequence ID" value="NZ_AVPF01000021.1"/>
</dbReference>
<evidence type="ECO:0000256" key="2">
    <source>
        <dbReference type="ARBA" id="ARBA00022801"/>
    </source>
</evidence>
<dbReference type="eggNOG" id="COG0424">
    <property type="taxonomic scope" value="Bacteria"/>
</dbReference>
<dbReference type="Gene3D" id="3.90.950.10">
    <property type="match status" value="1"/>
</dbReference>